<evidence type="ECO:0000313" key="2">
    <source>
        <dbReference type="EMBL" id="ABA88939.3"/>
    </source>
</evidence>
<dbReference type="eggNOG" id="ENOG5034B0H">
    <property type="taxonomic scope" value="Bacteria"/>
</dbReference>
<dbReference type="HOGENOM" id="CLU_2142307_0_0_7"/>
<dbReference type="Proteomes" id="UP000002534">
    <property type="component" value="Chromosome"/>
</dbReference>
<dbReference type="InterPro" id="IPR009875">
    <property type="entry name" value="PilZ_domain"/>
</dbReference>
<dbReference type="OrthoDB" id="5387720at2"/>
<dbReference type="Pfam" id="PF07238">
    <property type="entry name" value="PilZ"/>
    <property type="match status" value="1"/>
</dbReference>
<gene>
    <name evidence="2" type="ordered locus">Pcar_1696</name>
</gene>
<proteinExistence type="predicted"/>
<protein>
    <submittedName>
        <fullName evidence="2">PilZ domain protein</fullName>
    </submittedName>
</protein>
<sequence>MSDRRIKTRARRRIQVRYGEEKPVRIAFTEDVHREGIFLKTAQPLRPGTSLCLELTLPGQGIVSVQGQVQWARKVPANLIRVAKKGGMGIRILTITEGADIFERYCGGLDR</sequence>
<dbReference type="SUPFAM" id="SSF141371">
    <property type="entry name" value="PilZ domain-like"/>
    <property type="match status" value="1"/>
</dbReference>
<name>Q3A3W8_SYNC1</name>
<feature type="domain" description="PilZ" evidence="1">
    <location>
        <begin position="5"/>
        <end position="105"/>
    </location>
</feature>
<keyword evidence="3" id="KW-1185">Reference proteome</keyword>
<dbReference type="GO" id="GO:0035438">
    <property type="term" value="F:cyclic-di-GMP binding"/>
    <property type="evidence" value="ECO:0007669"/>
    <property type="project" value="InterPro"/>
</dbReference>
<dbReference type="RefSeq" id="WP_011341430.1">
    <property type="nucleotide sequence ID" value="NC_007498.2"/>
</dbReference>
<dbReference type="AlphaFoldDB" id="Q3A3W8"/>
<accession>Q3A3W8</accession>
<organism evidence="2 3">
    <name type="scientific">Syntrophotalea carbinolica (strain DSM 2380 / NBRC 103641 / GraBd1)</name>
    <name type="common">Pelobacter carbinolicus</name>
    <dbReference type="NCBI Taxonomy" id="338963"/>
    <lineage>
        <taxon>Bacteria</taxon>
        <taxon>Pseudomonadati</taxon>
        <taxon>Thermodesulfobacteriota</taxon>
        <taxon>Desulfuromonadia</taxon>
        <taxon>Desulfuromonadales</taxon>
        <taxon>Syntrophotaleaceae</taxon>
        <taxon>Syntrophotalea</taxon>
    </lineage>
</organism>
<dbReference type="KEGG" id="pca:Pcar_1696"/>
<evidence type="ECO:0000313" key="3">
    <source>
        <dbReference type="Proteomes" id="UP000002534"/>
    </source>
</evidence>
<reference evidence="3" key="1">
    <citation type="submission" date="2005-10" db="EMBL/GenBank/DDBJ databases">
        <title>Complete sequence of Pelobacter carbinolicus DSM 2380.</title>
        <authorList>
            <person name="Copeland A."/>
            <person name="Lucas S."/>
            <person name="Lapidus A."/>
            <person name="Barry K."/>
            <person name="Detter J.C."/>
            <person name="Glavina T."/>
            <person name="Hammon N."/>
            <person name="Israni S."/>
            <person name="Pitluck S."/>
            <person name="Chertkov O."/>
            <person name="Schmutz J."/>
            <person name="Larimer F."/>
            <person name="Land M."/>
            <person name="Kyrpides N."/>
            <person name="Ivanova N."/>
            <person name="Richardson P."/>
        </authorList>
    </citation>
    <scope>NUCLEOTIDE SEQUENCE [LARGE SCALE GENOMIC DNA]</scope>
    <source>
        <strain evidence="3">DSM 2380 / NBRC 103641 / GraBd1</strain>
    </source>
</reference>
<reference evidence="2 3" key="2">
    <citation type="journal article" date="2012" name="BMC Genomics">
        <title>The genome of Pelobacter carbinolicus reveals surprising metabolic capabilities and physiological features.</title>
        <authorList>
            <person name="Aklujkar M."/>
            <person name="Haveman S.A."/>
            <person name="Didonato R.Jr."/>
            <person name="Chertkov O."/>
            <person name="Han C.S."/>
            <person name="Land M.L."/>
            <person name="Brown P."/>
            <person name="Lovley D.R."/>
        </authorList>
    </citation>
    <scope>NUCLEOTIDE SEQUENCE [LARGE SCALE GENOMIC DNA]</scope>
    <source>
        <strain evidence="3">DSM 2380 / NBRC 103641 / GraBd1</strain>
    </source>
</reference>
<evidence type="ECO:0000259" key="1">
    <source>
        <dbReference type="Pfam" id="PF07238"/>
    </source>
</evidence>
<dbReference type="Gene3D" id="2.40.10.220">
    <property type="entry name" value="predicted glycosyltransferase like domains"/>
    <property type="match status" value="1"/>
</dbReference>
<dbReference type="EMBL" id="CP000142">
    <property type="protein sequence ID" value="ABA88939.3"/>
    <property type="molecule type" value="Genomic_DNA"/>
</dbReference>